<name>A0A0R3PD23_ANGCS</name>
<evidence type="ECO:0000313" key="4">
    <source>
        <dbReference type="WBParaSite" id="ACOC_0000178801-mRNA-1"/>
    </source>
</evidence>
<dbReference type="WBParaSite" id="ACOC_0000178801-mRNA-1">
    <property type="protein sequence ID" value="ACOC_0000178801-mRNA-1"/>
    <property type="gene ID" value="ACOC_0000178801"/>
</dbReference>
<feature type="region of interest" description="Disordered" evidence="1">
    <location>
        <begin position="1"/>
        <end position="28"/>
    </location>
</feature>
<reference evidence="2 3" key="2">
    <citation type="submission" date="2018-11" db="EMBL/GenBank/DDBJ databases">
        <authorList>
            <consortium name="Pathogen Informatics"/>
        </authorList>
    </citation>
    <scope>NUCLEOTIDE SEQUENCE [LARGE SCALE GENOMIC DNA]</scope>
    <source>
        <strain evidence="2 3">Costa Rica</strain>
    </source>
</reference>
<gene>
    <name evidence="2" type="ORF">ACOC_LOCUS1789</name>
</gene>
<accession>A0A0R3PD23</accession>
<sequence length="126" mass="14574">MEVWHFSKNPECDGRHGGSEETIDGSGNKPLRCLNLRRNDEDKWLTVSANGDDERFVDGRLLMGDLWKSQMRTEAISQLLAGRENEPMIIRSKKTSQWRNHFRAGQRRHLAQLQSRFRTTAVHLTG</sequence>
<keyword evidence="3" id="KW-1185">Reference proteome</keyword>
<feature type="compositionally biased region" description="Basic and acidic residues" evidence="1">
    <location>
        <begin position="8"/>
        <end position="19"/>
    </location>
</feature>
<organism evidence="4">
    <name type="scientific">Angiostrongylus costaricensis</name>
    <name type="common">Nematode worm</name>
    <dbReference type="NCBI Taxonomy" id="334426"/>
    <lineage>
        <taxon>Eukaryota</taxon>
        <taxon>Metazoa</taxon>
        <taxon>Ecdysozoa</taxon>
        <taxon>Nematoda</taxon>
        <taxon>Chromadorea</taxon>
        <taxon>Rhabditida</taxon>
        <taxon>Rhabditina</taxon>
        <taxon>Rhabditomorpha</taxon>
        <taxon>Strongyloidea</taxon>
        <taxon>Metastrongylidae</taxon>
        <taxon>Angiostrongylus</taxon>
    </lineage>
</organism>
<evidence type="ECO:0000313" key="3">
    <source>
        <dbReference type="Proteomes" id="UP000267027"/>
    </source>
</evidence>
<protein>
    <submittedName>
        <fullName evidence="4">Ricin B-type lectin domain-containing protein</fullName>
    </submittedName>
</protein>
<evidence type="ECO:0000313" key="2">
    <source>
        <dbReference type="EMBL" id="VDM53374.1"/>
    </source>
</evidence>
<dbReference type="Proteomes" id="UP000267027">
    <property type="component" value="Unassembled WGS sequence"/>
</dbReference>
<proteinExistence type="predicted"/>
<dbReference type="AlphaFoldDB" id="A0A0R3PD23"/>
<reference evidence="4" key="1">
    <citation type="submission" date="2017-02" db="UniProtKB">
        <authorList>
            <consortium name="WormBaseParasite"/>
        </authorList>
    </citation>
    <scope>IDENTIFICATION</scope>
</reference>
<evidence type="ECO:0000256" key="1">
    <source>
        <dbReference type="SAM" id="MobiDB-lite"/>
    </source>
</evidence>
<dbReference type="EMBL" id="UYYA01000294">
    <property type="protein sequence ID" value="VDM53374.1"/>
    <property type="molecule type" value="Genomic_DNA"/>
</dbReference>